<reference evidence="1 2" key="1">
    <citation type="submission" date="2020-08" db="EMBL/GenBank/DDBJ databases">
        <title>Genomic Encyclopedia of Type Strains, Phase IV (KMG-IV): sequencing the most valuable type-strain genomes for metagenomic binning, comparative biology and taxonomic classification.</title>
        <authorList>
            <person name="Goeker M."/>
        </authorList>
    </citation>
    <scope>NUCLEOTIDE SEQUENCE [LARGE SCALE GENOMIC DNA]</scope>
    <source>
        <strain evidence="1 2">DSM 40141</strain>
    </source>
</reference>
<dbReference type="RefSeq" id="WP_185036098.1">
    <property type="nucleotide sequence ID" value="NZ_BNBN01000015.1"/>
</dbReference>
<gene>
    <name evidence="1" type="ORF">HNQ79_006070</name>
</gene>
<name>A0A7X0LSC7_9ACTN</name>
<comment type="caution">
    <text evidence="1">The sequence shown here is derived from an EMBL/GenBank/DDBJ whole genome shotgun (WGS) entry which is preliminary data.</text>
</comment>
<sequence length="57" mass="6113">MAKYVVTATSRSGQKVNAITGAPSDEKAIHSDKELREFKAAAAADPRDLDVTVRPLD</sequence>
<evidence type="ECO:0000313" key="2">
    <source>
        <dbReference type="Proteomes" id="UP000540423"/>
    </source>
</evidence>
<protein>
    <submittedName>
        <fullName evidence="1">Uncharacterized protein</fullName>
    </submittedName>
</protein>
<keyword evidence="2" id="KW-1185">Reference proteome</keyword>
<accession>A0A7X0LSC7</accession>
<dbReference type="EMBL" id="JACHEM010000024">
    <property type="protein sequence ID" value="MBB6439558.1"/>
    <property type="molecule type" value="Genomic_DNA"/>
</dbReference>
<dbReference type="Proteomes" id="UP000540423">
    <property type="component" value="Unassembled WGS sequence"/>
</dbReference>
<dbReference type="AlphaFoldDB" id="A0A7X0LSC7"/>
<proteinExistence type="predicted"/>
<organism evidence="1 2">
    <name type="scientific">Streptomyces candidus</name>
    <dbReference type="NCBI Taxonomy" id="67283"/>
    <lineage>
        <taxon>Bacteria</taxon>
        <taxon>Bacillati</taxon>
        <taxon>Actinomycetota</taxon>
        <taxon>Actinomycetes</taxon>
        <taxon>Kitasatosporales</taxon>
        <taxon>Streptomycetaceae</taxon>
        <taxon>Streptomyces</taxon>
    </lineage>
</organism>
<evidence type="ECO:0000313" key="1">
    <source>
        <dbReference type="EMBL" id="MBB6439558.1"/>
    </source>
</evidence>